<accession>A0ABR9PQZ6</accession>
<sequence length="297" mass="31742">MRTPNLLLAAVCAALLTPASGAWACASCACGDPTLTSMGGEQPFEGRLRLSTMLRAWGHTEGQQNLDAQRLRELRMDVAVAYAPRPWLVLAVNLPLQAREVRDVSLARERGWGLGDVDVSAKAFVWRDRDFSPDNLLSVVGGVKLPTGPRLAARDGTALGLDAQPGSGSVDPMGGLAWQGFRGSWSFMASVLGFLPTRGREDFRLGASVRTSVGAQYQPSTRWAVRLGLDSRAERAADTAGVSEEYGGGFIAYVSPDVLFSPGMDVVVQAGVRIPVVNQLRRVSSTPIAQLSLAYDL</sequence>
<dbReference type="Pfam" id="PF13557">
    <property type="entry name" value="Phenol_MetA_deg"/>
    <property type="match status" value="1"/>
</dbReference>
<dbReference type="Proteomes" id="UP001516472">
    <property type="component" value="Unassembled WGS sequence"/>
</dbReference>
<dbReference type="EMBL" id="JAAIYO010000005">
    <property type="protein sequence ID" value="MBE4750247.1"/>
    <property type="molecule type" value="Genomic_DNA"/>
</dbReference>
<name>A0ABR9PQZ6_9BACT</name>
<feature type="chain" id="PRO_5046776327" evidence="1">
    <location>
        <begin position="25"/>
        <end position="297"/>
    </location>
</feature>
<gene>
    <name evidence="2" type="ORF">G4177_18955</name>
</gene>
<dbReference type="RefSeq" id="WP_193349722.1">
    <property type="nucleotide sequence ID" value="NZ_CBCSIP010000309.1"/>
</dbReference>
<organism evidence="2 3">
    <name type="scientific">Corallococcus soli</name>
    <dbReference type="NCBI Taxonomy" id="2710757"/>
    <lineage>
        <taxon>Bacteria</taxon>
        <taxon>Pseudomonadati</taxon>
        <taxon>Myxococcota</taxon>
        <taxon>Myxococcia</taxon>
        <taxon>Myxococcales</taxon>
        <taxon>Cystobacterineae</taxon>
        <taxon>Myxococcaceae</taxon>
        <taxon>Corallococcus</taxon>
    </lineage>
</organism>
<reference evidence="2 3" key="1">
    <citation type="submission" date="2020-02" db="EMBL/GenBank/DDBJ databases">
        <authorList>
            <person name="Babadi Z.K."/>
            <person name="Risdian C."/>
            <person name="Ebrahimipour G.H."/>
            <person name="Wink J."/>
        </authorList>
    </citation>
    <scope>NUCLEOTIDE SEQUENCE [LARGE SCALE GENOMIC DNA]</scope>
    <source>
        <strain evidence="2 3">ZKHCc1 1396</strain>
    </source>
</reference>
<proteinExistence type="predicted"/>
<comment type="caution">
    <text evidence="2">The sequence shown here is derived from an EMBL/GenBank/DDBJ whole genome shotgun (WGS) entry which is preliminary data.</text>
</comment>
<keyword evidence="3" id="KW-1185">Reference proteome</keyword>
<feature type="signal peptide" evidence="1">
    <location>
        <begin position="1"/>
        <end position="24"/>
    </location>
</feature>
<keyword evidence="1" id="KW-0732">Signal</keyword>
<dbReference type="InterPro" id="IPR025737">
    <property type="entry name" value="FApF"/>
</dbReference>
<evidence type="ECO:0000256" key="1">
    <source>
        <dbReference type="SAM" id="SignalP"/>
    </source>
</evidence>
<evidence type="ECO:0000313" key="2">
    <source>
        <dbReference type="EMBL" id="MBE4750247.1"/>
    </source>
</evidence>
<dbReference type="PROSITE" id="PS51257">
    <property type="entry name" value="PROKAR_LIPOPROTEIN"/>
    <property type="match status" value="1"/>
</dbReference>
<evidence type="ECO:0000313" key="3">
    <source>
        <dbReference type="Proteomes" id="UP001516472"/>
    </source>
</evidence>
<protein>
    <submittedName>
        <fullName evidence="2">Transporter</fullName>
    </submittedName>
</protein>